<dbReference type="Gene3D" id="3.40.50.280">
    <property type="entry name" value="Cobalamin-binding domain"/>
    <property type="match status" value="1"/>
</dbReference>
<dbReference type="InterPro" id="IPR016176">
    <property type="entry name" value="Cbl-dep_enz_cat"/>
</dbReference>
<keyword evidence="6" id="KW-0846">Cobalamin</keyword>
<dbReference type="GO" id="GO:0019652">
    <property type="term" value="P:lactate fermentation to propionate and acetate"/>
    <property type="evidence" value="ECO:0007669"/>
    <property type="project" value="InterPro"/>
</dbReference>
<dbReference type="GO" id="GO:0031419">
    <property type="term" value="F:cobalamin binding"/>
    <property type="evidence" value="ECO:0007669"/>
    <property type="project" value="UniProtKB-KW"/>
</dbReference>
<comment type="subunit">
    <text evidence="5">Heterodimer of an alpha and a beta chain.</text>
</comment>
<dbReference type="AlphaFoldDB" id="A0A5J4SDB4"/>
<dbReference type="CDD" id="cd03677">
    <property type="entry name" value="MM_CoA_mutase_beta"/>
    <property type="match status" value="1"/>
</dbReference>
<comment type="similarity">
    <text evidence="4">Belongs to the methylmalonyl-CoA mutase family.</text>
</comment>
<evidence type="ECO:0000256" key="7">
    <source>
        <dbReference type="ARBA" id="ARBA00023235"/>
    </source>
</evidence>
<evidence type="ECO:0000256" key="5">
    <source>
        <dbReference type="ARBA" id="ARBA00011870"/>
    </source>
</evidence>
<dbReference type="GO" id="GO:0046872">
    <property type="term" value="F:metal ion binding"/>
    <property type="evidence" value="ECO:0007669"/>
    <property type="project" value="InterPro"/>
</dbReference>
<reference evidence="10" key="1">
    <citation type="submission" date="2019-03" db="EMBL/GenBank/DDBJ databases">
        <title>Single cell metagenomics reveals metabolic interactions within the superorganism composed of flagellate Streblomastix strix and complex community of Bacteroidetes bacteria on its surface.</title>
        <authorList>
            <person name="Treitli S.C."/>
            <person name="Kolisko M."/>
            <person name="Husnik F."/>
            <person name="Keeling P."/>
            <person name="Hampl V."/>
        </authorList>
    </citation>
    <scope>NUCLEOTIDE SEQUENCE</scope>
    <source>
        <strain evidence="10">STM</strain>
    </source>
</reference>
<comment type="cofactor">
    <cofactor evidence="2">
        <name>adenosylcob(III)alamin</name>
        <dbReference type="ChEBI" id="CHEBI:18408"/>
    </cofactor>
</comment>
<dbReference type="InterPro" id="IPR036724">
    <property type="entry name" value="Cobalamin-bd_sf"/>
</dbReference>
<evidence type="ECO:0000259" key="9">
    <source>
        <dbReference type="Pfam" id="PF01642"/>
    </source>
</evidence>
<comment type="pathway">
    <text evidence="3">Metabolic intermediate metabolism; propanoyl-CoA degradation; succinyl-CoA from propanoyl-CoA: step 3/3.</text>
</comment>
<sequence length="624" mass="69143">MADNKEKLFSDFPSVSTQEWMEKVTADLKGADYEKKLVWRTNEGFKVKPFYRAEDLEKLKTTDALPGEFPYLRGTKKDNIWLVRQDIEAKSPKEANTKALELLNKGVDSLLFRVPADNLSAEYIETLLQDIHAECAELNFSICQNSVVELGKLLAAYYQKKNYDAGKLYGSINFDYYNTMLTKGKDKGDPKQTAKSLLAATQSLPHYRVLNANALSLNNAGSYISQELGYALAWGNEYLVQLPDNETSAITVAKKIKFNFGISSNYFLEIAKFRAARLLWANIVAAYDGKGAKDECHCAAKMRIHAETSTFNLTLFDAHVNLLRTQTEAMSAALAGVDSITVTPFDKTYQTPDELSERLARNQQLLLKEESHLDKVVDPAAGSYYIESLTVSIAKQAWDIFLKVEEAGGFYAAIKSGSVQKDINESGKARRKAVAQRREILLGTNQYPNFIERAGGKKPADTACACHEQNHEQAKDVETLNFSRMASEFETLRLETETSGKRPKAFMLTIGNLAMRQARAQFSCNFLGCAGYEVIDNLGFESVEAGVEAAVAAKADIVVLCSSDDEYAEYAVPAFKALNGHAIFIVAGAPACAEDLQANGITNFINVRSDVLDTLKQYNAQLLK</sequence>
<keyword evidence="8" id="KW-0170">Cobalt</keyword>
<dbReference type="NCBIfam" id="TIGR00642">
    <property type="entry name" value="mmCoA_mut_beta"/>
    <property type="match status" value="1"/>
</dbReference>
<evidence type="ECO:0000313" key="10">
    <source>
        <dbReference type="EMBL" id="KAA6343320.1"/>
    </source>
</evidence>
<dbReference type="SUPFAM" id="SSF51703">
    <property type="entry name" value="Cobalamin (vitamin B12)-dependent enzymes"/>
    <property type="match status" value="1"/>
</dbReference>
<proteinExistence type="inferred from homology"/>
<keyword evidence="7 10" id="KW-0413">Isomerase</keyword>
<dbReference type="PANTHER" id="PTHR48101">
    <property type="entry name" value="METHYLMALONYL-COA MUTASE, MITOCHONDRIAL-RELATED"/>
    <property type="match status" value="1"/>
</dbReference>
<name>A0A5J4SDB4_9ZZZZ</name>
<dbReference type="InterPro" id="IPR004608">
    <property type="entry name" value="MMCoA_mutase_b"/>
</dbReference>
<comment type="caution">
    <text evidence="10">The sequence shown here is derived from an EMBL/GenBank/DDBJ whole genome shotgun (WGS) entry which is preliminary data.</text>
</comment>
<dbReference type="Gene3D" id="3.20.20.240">
    <property type="entry name" value="Methylmalonyl-CoA mutase"/>
    <property type="match status" value="1"/>
</dbReference>
<dbReference type="SUPFAM" id="SSF52242">
    <property type="entry name" value="Cobalamin (vitamin B12)-binding domain"/>
    <property type="match status" value="1"/>
</dbReference>
<feature type="domain" description="Methylmalonyl-CoA mutase alpha/beta chain catalytic" evidence="9">
    <location>
        <begin position="121"/>
        <end position="487"/>
    </location>
</feature>
<protein>
    <submittedName>
        <fullName evidence="10">Methylmalonyl-CoA mutase</fullName>
        <ecNumber evidence="10">5.4.99.2</ecNumber>
    </submittedName>
</protein>
<evidence type="ECO:0000256" key="6">
    <source>
        <dbReference type="ARBA" id="ARBA00022628"/>
    </source>
</evidence>
<evidence type="ECO:0000256" key="3">
    <source>
        <dbReference type="ARBA" id="ARBA00005146"/>
    </source>
</evidence>
<dbReference type="EMBL" id="SNRY01000276">
    <property type="protein sequence ID" value="KAA6343320.1"/>
    <property type="molecule type" value="Genomic_DNA"/>
</dbReference>
<dbReference type="EC" id="5.4.99.2" evidence="10"/>
<evidence type="ECO:0000256" key="4">
    <source>
        <dbReference type="ARBA" id="ARBA00008465"/>
    </source>
</evidence>
<dbReference type="Pfam" id="PF01642">
    <property type="entry name" value="MM_CoA_mutase"/>
    <property type="match status" value="2"/>
</dbReference>
<dbReference type="InterPro" id="IPR006099">
    <property type="entry name" value="MeMalonylCoA_mutase_a/b_cat"/>
</dbReference>
<gene>
    <name evidence="10" type="ORF">EZS27_009002</name>
</gene>
<dbReference type="PANTHER" id="PTHR48101:SF1">
    <property type="entry name" value="METHYLMALONYL-COA MUTASE, LARGE SUBUNIT"/>
    <property type="match status" value="1"/>
</dbReference>
<evidence type="ECO:0000256" key="2">
    <source>
        <dbReference type="ARBA" id="ARBA00001922"/>
    </source>
</evidence>
<organism evidence="10">
    <name type="scientific">termite gut metagenome</name>
    <dbReference type="NCBI Taxonomy" id="433724"/>
    <lineage>
        <taxon>unclassified sequences</taxon>
        <taxon>metagenomes</taxon>
        <taxon>organismal metagenomes</taxon>
    </lineage>
</organism>
<dbReference type="UniPathway" id="UPA00945">
    <property type="reaction ID" value="UER00910"/>
</dbReference>
<comment type="catalytic activity">
    <reaction evidence="1">
        <text>(R)-methylmalonyl-CoA = succinyl-CoA</text>
        <dbReference type="Rhea" id="RHEA:22888"/>
        <dbReference type="ChEBI" id="CHEBI:57292"/>
        <dbReference type="ChEBI" id="CHEBI:57326"/>
        <dbReference type="EC" id="5.4.99.2"/>
    </reaction>
</comment>
<accession>A0A5J4SDB4</accession>
<evidence type="ECO:0000256" key="1">
    <source>
        <dbReference type="ARBA" id="ARBA00000290"/>
    </source>
</evidence>
<feature type="domain" description="Methylmalonyl-CoA mutase alpha/beta chain catalytic" evidence="9">
    <location>
        <begin position="41"/>
        <end position="110"/>
    </location>
</feature>
<evidence type="ECO:0000256" key="8">
    <source>
        <dbReference type="ARBA" id="ARBA00023285"/>
    </source>
</evidence>
<dbReference type="GO" id="GO:0004494">
    <property type="term" value="F:methylmalonyl-CoA mutase activity"/>
    <property type="evidence" value="ECO:0007669"/>
    <property type="project" value="UniProtKB-EC"/>
</dbReference>